<dbReference type="SMART" id="SM00446">
    <property type="entry name" value="LRRcap"/>
    <property type="match status" value="9"/>
</dbReference>
<comment type="caution">
    <text evidence="4">The sequence shown here is derived from an EMBL/GenBank/DDBJ whole genome shotgun (WGS) entry which is preliminary data.</text>
</comment>
<feature type="domain" description="U2A'/phosphoprotein 32 family A C-terminal" evidence="3">
    <location>
        <begin position="242"/>
        <end position="260"/>
    </location>
</feature>
<dbReference type="InterPro" id="IPR003603">
    <property type="entry name" value="U2A'_phosphoprotein32A_C"/>
</dbReference>
<dbReference type="AlphaFoldDB" id="A0A9D4FNE5"/>
<dbReference type="SUPFAM" id="SSF52047">
    <property type="entry name" value="RNI-like"/>
    <property type="match status" value="1"/>
</dbReference>
<keyword evidence="2" id="KW-0732">Signal</keyword>
<reference evidence="4" key="1">
    <citation type="journal article" date="2019" name="bioRxiv">
        <title>The Genome of the Zebra Mussel, Dreissena polymorpha: A Resource for Invasive Species Research.</title>
        <authorList>
            <person name="McCartney M.A."/>
            <person name="Auch B."/>
            <person name="Kono T."/>
            <person name="Mallez S."/>
            <person name="Zhang Y."/>
            <person name="Obille A."/>
            <person name="Becker A."/>
            <person name="Abrahante J.E."/>
            <person name="Garbe J."/>
            <person name="Badalamenti J.P."/>
            <person name="Herman A."/>
            <person name="Mangelson H."/>
            <person name="Liachko I."/>
            <person name="Sullivan S."/>
            <person name="Sone E.D."/>
            <person name="Koren S."/>
            <person name="Silverstein K.A.T."/>
            <person name="Beckman K.B."/>
            <person name="Gohl D.M."/>
        </authorList>
    </citation>
    <scope>NUCLEOTIDE SEQUENCE</scope>
    <source>
        <strain evidence="4">Duluth1</strain>
        <tissue evidence="4">Whole animal</tissue>
    </source>
</reference>
<organism evidence="4 5">
    <name type="scientific">Dreissena polymorpha</name>
    <name type="common">Zebra mussel</name>
    <name type="synonym">Mytilus polymorpha</name>
    <dbReference type="NCBI Taxonomy" id="45954"/>
    <lineage>
        <taxon>Eukaryota</taxon>
        <taxon>Metazoa</taxon>
        <taxon>Spiralia</taxon>
        <taxon>Lophotrochozoa</taxon>
        <taxon>Mollusca</taxon>
        <taxon>Bivalvia</taxon>
        <taxon>Autobranchia</taxon>
        <taxon>Heteroconchia</taxon>
        <taxon>Euheterodonta</taxon>
        <taxon>Imparidentia</taxon>
        <taxon>Neoheterodontei</taxon>
        <taxon>Myida</taxon>
        <taxon>Dreissenoidea</taxon>
        <taxon>Dreissenidae</taxon>
        <taxon>Dreissena</taxon>
    </lineage>
</organism>
<reference evidence="4" key="2">
    <citation type="submission" date="2020-11" db="EMBL/GenBank/DDBJ databases">
        <authorList>
            <person name="McCartney M.A."/>
            <person name="Auch B."/>
            <person name="Kono T."/>
            <person name="Mallez S."/>
            <person name="Becker A."/>
            <person name="Gohl D.M."/>
            <person name="Silverstein K.A.T."/>
            <person name="Koren S."/>
            <person name="Bechman K.B."/>
            <person name="Herman A."/>
            <person name="Abrahante J.E."/>
            <person name="Garbe J."/>
        </authorList>
    </citation>
    <scope>NUCLEOTIDE SEQUENCE</scope>
    <source>
        <strain evidence="4">Duluth1</strain>
        <tissue evidence="4">Whole animal</tissue>
    </source>
</reference>
<evidence type="ECO:0000256" key="1">
    <source>
        <dbReference type="ARBA" id="ARBA00022737"/>
    </source>
</evidence>
<dbReference type="Gene3D" id="3.80.10.10">
    <property type="entry name" value="Ribonuclease Inhibitor"/>
    <property type="match status" value="3"/>
</dbReference>
<feature type="domain" description="U2A'/phosphoprotein 32 family A C-terminal" evidence="3">
    <location>
        <begin position="403"/>
        <end position="421"/>
    </location>
</feature>
<name>A0A9D4FNE5_DREPO</name>
<dbReference type="EMBL" id="JAIWYP010000007">
    <property type="protein sequence ID" value="KAH3799052.1"/>
    <property type="molecule type" value="Genomic_DNA"/>
</dbReference>
<feature type="domain" description="U2A'/phosphoprotein 32 family A C-terminal" evidence="3">
    <location>
        <begin position="930"/>
        <end position="948"/>
    </location>
</feature>
<feature type="chain" id="PRO_5039237009" description="U2A'/phosphoprotein 32 family A C-terminal domain-containing protein" evidence="2">
    <location>
        <begin position="28"/>
        <end position="1215"/>
    </location>
</feature>
<keyword evidence="1" id="KW-0677">Repeat</keyword>
<protein>
    <recommendedName>
        <fullName evidence="3">U2A'/phosphoprotein 32 family A C-terminal domain-containing protein</fullName>
    </recommendedName>
</protein>
<feature type="domain" description="U2A'/phosphoprotein 32 family A C-terminal" evidence="3">
    <location>
        <begin position="509"/>
        <end position="527"/>
    </location>
</feature>
<dbReference type="Proteomes" id="UP000828390">
    <property type="component" value="Unassembled WGS sequence"/>
</dbReference>
<accession>A0A9D4FNE5</accession>
<evidence type="ECO:0000313" key="5">
    <source>
        <dbReference type="Proteomes" id="UP000828390"/>
    </source>
</evidence>
<feature type="domain" description="U2A'/phosphoprotein 32 family A C-terminal" evidence="3">
    <location>
        <begin position="562"/>
        <end position="580"/>
    </location>
</feature>
<sequence length="1215" mass="133126">MFTDSSSSVSLTLPVCIVLNSANPAQCADPPPVLPCIDNIKLKNITCSSTWLRSLLSTLLTLDHDVYCYLTNCNITSCKSDAVPWADTETDVTLTCFKNTLKLMHIKGSVSRGLWEALHGLNIKSLSLSGEYLGLNVNYEDSMSQSTSSLTQLDTLNIKVNNDSPGMWDALRGLNIKSLSLNVAYGGLNVNYADSMSQSLSSLTHLVTLNIKVNNDSPGMWDALRGLNIKSLSLNAAYGGLNVNYADSMSQSLSSLTQLDTLNIKVNNDSSGLWDALRGLNIKSLSLNVAYGGLNVNYADSMSQSLSSLTQLDTLNIKVNNDIPGLWDALRGLNIKSLSLNVAYVGFNVNYADSMSQSLSSLTHLVTLNIKVNNDSPGIWDALRGLNIKSLSLSGGYMYRGLNVNYADSMPQSLSSLTHLDTLSIEVNHDSPGLWAAIRGLNIKSLSLNVAYGGLNVNYADSMSQSLSSLTHLVTLNIKVNNDSPGIWDALHGLNIKSLSLNAAYGGLNVNYADSMSQSLSSLTQLDTLNIKVNNDSPGLWDALRGLNIKSLSLNVAYGGLNVNYAESMSQSLSSLTHLDTLCIKVDDDRPGLWKALHGLNIKGVSLSGQYGGLNVNCADSMSQSLSSLTHLNTLSIEAKDFSFGLWEAIRCLSIKSLNLSVSFGWLREKQADSMSQSFSSLTHLDTLSIKVDNDSPCVLDALRGLNIKSLSLSGGYRGLNVNYADSMSHSLSSLSQLDTLSIKVDVDSLGLWEAFRGLNIKSPSLSGWYGGLNVTYADSMSPSLSSLTQLDTLSIEFDDNSPFLWKALHELNIKSLNVGYGGLNVKYADSMSESLSSLTQLDTLSIKLDDYRPYLWQALRGLNIKSLSLSGQYKGFSVKYADSMSQSLSSLTHLDTLSIKVDDDSFGLWEAIRGLNIKSLSLICCEGLNVNYADSVSMSLSSLTYLDKLRIKVRDDSPGLWAAIRGLNIKSLSLSGGYWNRGLNIKYADSISLSLSSLTHIDTLSICTYRGRPGLWKALHGLNINSLSIMIDSMGLCTVNHPDSITQLLSSLKKLETLSIYFWTYIDIKLPQSLKHLNIYCMKLLPSELRELVDALSACTQTIESNLDFCCPSLVDLTFKRFPPEEYIVVKKELEMRKNVAVKRFRIYDRIRQTDDHDDATSDWSVRDMCGVHDDNPDDDTVKDEVYKRFFRAISNEIINRISMRLLITPSSNS</sequence>
<evidence type="ECO:0000259" key="3">
    <source>
        <dbReference type="SMART" id="SM00446"/>
    </source>
</evidence>
<feature type="signal peptide" evidence="2">
    <location>
        <begin position="1"/>
        <end position="27"/>
    </location>
</feature>
<gene>
    <name evidence="4" type="ORF">DPMN_152655</name>
</gene>
<proteinExistence type="predicted"/>
<keyword evidence="5" id="KW-1185">Reference proteome</keyword>
<feature type="domain" description="U2A'/phosphoprotein 32 family A C-terminal" evidence="3">
    <location>
        <begin position="295"/>
        <end position="313"/>
    </location>
</feature>
<evidence type="ECO:0000313" key="4">
    <source>
        <dbReference type="EMBL" id="KAH3799052.1"/>
    </source>
</evidence>
<feature type="domain" description="U2A'/phosphoprotein 32 family A C-terminal" evidence="3">
    <location>
        <begin position="774"/>
        <end position="792"/>
    </location>
</feature>
<evidence type="ECO:0000256" key="2">
    <source>
        <dbReference type="SAM" id="SignalP"/>
    </source>
</evidence>
<feature type="domain" description="U2A'/phosphoprotein 32 family A C-terminal" evidence="3">
    <location>
        <begin position="825"/>
        <end position="843"/>
    </location>
</feature>
<dbReference type="InterPro" id="IPR032675">
    <property type="entry name" value="LRR_dom_sf"/>
</dbReference>
<feature type="domain" description="U2A'/phosphoprotein 32 family A C-terminal" evidence="3">
    <location>
        <begin position="721"/>
        <end position="739"/>
    </location>
</feature>